<dbReference type="AlphaFoldDB" id="X1FTD2"/>
<feature type="non-terminal residue" evidence="1">
    <location>
        <position position="1"/>
    </location>
</feature>
<reference evidence="1" key="1">
    <citation type="journal article" date="2014" name="Front. Microbiol.">
        <title>High frequency of phylogenetically diverse reductive dehalogenase-homologous genes in deep subseafloor sedimentary metagenomes.</title>
        <authorList>
            <person name="Kawai M."/>
            <person name="Futagami T."/>
            <person name="Toyoda A."/>
            <person name="Takaki Y."/>
            <person name="Nishi S."/>
            <person name="Hori S."/>
            <person name="Arai W."/>
            <person name="Tsubouchi T."/>
            <person name="Morono Y."/>
            <person name="Uchiyama I."/>
            <person name="Ito T."/>
            <person name="Fujiyama A."/>
            <person name="Inagaki F."/>
            <person name="Takami H."/>
        </authorList>
    </citation>
    <scope>NUCLEOTIDE SEQUENCE</scope>
    <source>
        <strain evidence="1">Expedition CK06-06</strain>
    </source>
</reference>
<dbReference type="EMBL" id="BART01039858">
    <property type="protein sequence ID" value="GAH24003.1"/>
    <property type="molecule type" value="Genomic_DNA"/>
</dbReference>
<comment type="caution">
    <text evidence="1">The sequence shown here is derived from an EMBL/GenBank/DDBJ whole genome shotgun (WGS) entry which is preliminary data.</text>
</comment>
<name>X1FTD2_9ZZZZ</name>
<accession>X1FTD2</accession>
<sequence>GFFAWLINTIDSAGTLKKVEIIQNYTEDYGGARGAIETPHGIYYLNEAGLWQMVAVGQTDVPMSRQQVLTSTLLKGESLATVMKTHFWLIS</sequence>
<protein>
    <submittedName>
        <fullName evidence="1">Uncharacterized protein</fullName>
    </submittedName>
</protein>
<proteinExistence type="predicted"/>
<evidence type="ECO:0000313" key="1">
    <source>
        <dbReference type="EMBL" id="GAH24003.1"/>
    </source>
</evidence>
<gene>
    <name evidence="1" type="ORF">S01H4_65254</name>
</gene>
<organism evidence="1">
    <name type="scientific">marine sediment metagenome</name>
    <dbReference type="NCBI Taxonomy" id="412755"/>
    <lineage>
        <taxon>unclassified sequences</taxon>
        <taxon>metagenomes</taxon>
        <taxon>ecological metagenomes</taxon>
    </lineage>
</organism>